<feature type="domain" description="DUF668" evidence="2">
    <location>
        <begin position="438"/>
        <end position="529"/>
    </location>
</feature>
<feature type="compositionally biased region" description="Polar residues" evidence="1">
    <location>
        <begin position="289"/>
        <end position="308"/>
    </location>
</feature>
<protein>
    <submittedName>
        <fullName evidence="4">Uncharacterized protein</fullName>
    </submittedName>
</protein>
<feature type="domain" description="DUF3475" evidence="3">
    <location>
        <begin position="28"/>
        <end position="84"/>
    </location>
</feature>
<name>A0ABD1X0T2_9LAMI</name>
<evidence type="ECO:0000313" key="5">
    <source>
        <dbReference type="Proteomes" id="UP001604277"/>
    </source>
</evidence>
<evidence type="ECO:0000256" key="1">
    <source>
        <dbReference type="SAM" id="MobiDB-lite"/>
    </source>
</evidence>
<gene>
    <name evidence="4" type="ORF">Fot_00307</name>
</gene>
<feature type="region of interest" description="Disordered" evidence="1">
    <location>
        <begin position="274"/>
        <end position="308"/>
    </location>
</feature>
<dbReference type="InterPro" id="IPR007700">
    <property type="entry name" value="DUF668"/>
</dbReference>
<reference evidence="5" key="1">
    <citation type="submission" date="2024-07" db="EMBL/GenBank/DDBJ databases">
        <title>Two chromosome-level genome assemblies of Korean endemic species Abeliophyllum distichum and Forsythia ovata (Oleaceae).</title>
        <authorList>
            <person name="Jang H."/>
        </authorList>
    </citation>
    <scope>NUCLEOTIDE SEQUENCE [LARGE SCALE GENOMIC DNA]</scope>
</reference>
<dbReference type="Pfam" id="PF11961">
    <property type="entry name" value="DUF3475"/>
    <property type="match status" value="1"/>
</dbReference>
<dbReference type="PANTHER" id="PTHR31371:SF20">
    <property type="entry name" value="OS12G0146500 PROTEIN"/>
    <property type="match status" value="1"/>
</dbReference>
<keyword evidence="5" id="KW-1185">Reference proteome</keyword>
<dbReference type="AlphaFoldDB" id="A0ABD1X0T2"/>
<accession>A0ABD1X0T2</accession>
<evidence type="ECO:0000259" key="2">
    <source>
        <dbReference type="Pfam" id="PF05003"/>
    </source>
</evidence>
<dbReference type="PANTHER" id="PTHR31371">
    <property type="entry name" value="BNAC09G50660D PROTEIN"/>
    <property type="match status" value="1"/>
</dbReference>
<sequence length="602" mass="68138">MVAESWFRSLWKTSRKHEFDSEKAQIGVLAFEVVSLMSKLLNLWQSLTDKQVAKLREEIMHSVGIKKLVSDDDNNIVRWICLEMMENLVHVARAVSRLSKKCSDPMLKSFEQAFKDLIKIGDDTYGWRFMWKKMDRKAKKMERFIVANANLYQEMEILADLEQTLKRMKGRDDTDGNSVIEYEKKIAWKQQEVKHLKEISLWNRTYDYTIRLLARSLFTIYSRIGHVFGFNHAVDVELKDSGVLDSNYSCHNHAIIFTQSSVHLSKNSIPRFSSGPLGKTIPKSGPVSRRNNTSNFHSGPLGNSITTSSPISERHVAKNFYSGPLGRSTTKSGPLPRTSKSTWKLWRFSDKSSNWKEKFLLSEHNRLTTSGPFTGRLIGGSSSPLSNLFLNSHVVYSGALDGNKDVSVELHAHGRSNHGNLSSTVGTKNRLLIAPPETLGAAALALHYANVIIVIEKLVASPHLIGNDARDDLYNMLPASIRVALRDKLKPHAKSLTSSVYDTVLAGEWNGAMSGILEWLAPLAHNMIRWQSERSVEHQNLVCRTNVLLVQTLYFANQEKTEATITELLVGLNYIWRFGREINAKSYVECFSGRTFDEYLDG</sequence>
<dbReference type="EMBL" id="JBFOLJ010000001">
    <property type="protein sequence ID" value="KAL2555568.1"/>
    <property type="molecule type" value="Genomic_DNA"/>
</dbReference>
<organism evidence="4 5">
    <name type="scientific">Forsythia ovata</name>
    <dbReference type="NCBI Taxonomy" id="205694"/>
    <lineage>
        <taxon>Eukaryota</taxon>
        <taxon>Viridiplantae</taxon>
        <taxon>Streptophyta</taxon>
        <taxon>Embryophyta</taxon>
        <taxon>Tracheophyta</taxon>
        <taxon>Spermatophyta</taxon>
        <taxon>Magnoliopsida</taxon>
        <taxon>eudicotyledons</taxon>
        <taxon>Gunneridae</taxon>
        <taxon>Pentapetalae</taxon>
        <taxon>asterids</taxon>
        <taxon>lamiids</taxon>
        <taxon>Lamiales</taxon>
        <taxon>Oleaceae</taxon>
        <taxon>Forsythieae</taxon>
        <taxon>Forsythia</taxon>
    </lineage>
</organism>
<dbReference type="Pfam" id="PF05003">
    <property type="entry name" value="DUF668"/>
    <property type="match status" value="1"/>
</dbReference>
<comment type="caution">
    <text evidence="4">The sequence shown here is derived from an EMBL/GenBank/DDBJ whole genome shotgun (WGS) entry which is preliminary data.</text>
</comment>
<evidence type="ECO:0000313" key="4">
    <source>
        <dbReference type="EMBL" id="KAL2555568.1"/>
    </source>
</evidence>
<dbReference type="InterPro" id="IPR021864">
    <property type="entry name" value="DUF3475"/>
</dbReference>
<proteinExistence type="predicted"/>
<evidence type="ECO:0000259" key="3">
    <source>
        <dbReference type="Pfam" id="PF11961"/>
    </source>
</evidence>
<dbReference type="Proteomes" id="UP001604277">
    <property type="component" value="Unassembled WGS sequence"/>
</dbReference>